<dbReference type="EMBL" id="BMHE01000038">
    <property type="protein sequence ID" value="GGA00742.1"/>
    <property type="molecule type" value="Genomic_DNA"/>
</dbReference>
<evidence type="ECO:0000313" key="2">
    <source>
        <dbReference type="EMBL" id="GGA00742.1"/>
    </source>
</evidence>
<name>A0ABQ1F632_9BACL</name>
<evidence type="ECO:0000313" key="3">
    <source>
        <dbReference type="Proteomes" id="UP000615455"/>
    </source>
</evidence>
<evidence type="ECO:0000259" key="1">
    <source>
        <dbReference type="Pfam" id="PF01636"/>
    </source>
</evidence>
<dbReference type="SUPFAM" id="SSF56112">
    <property type="entry name" value="Protein kinase-like (PK-like)"/>
    <property type="match status" value="1"/>
</dbReference>
<dbReference type="Gene3D" id="3.90.1200.10">
    <property type="match status" value="1"/>
</dbReference>
<accession>A0ABQ1F632</accession>
<dbReference type="Proteomes" id="UP000615455">
    <property type="component" value="Unassembled WGS sequence"/>
</dbReference>
<dbReference type="InterPro" id="IPR011009">
    <property type="entry name" value="Kinase-like_dom_sf"/>
</dbReference>
<protein>
    <submittedName>
        <fullName evidence="2">Aminoglycoside phosphotransferase</fullName>
    </submittedName>
</protein>
<reference evidence="3" key="1">
    <citation type="journal article" date="2019" name="Int. J. Syst. Evol. Microbiol.">
        <title>The Global Catalogue of Microorganisms (GCM) 10K type strain sequencing project: providing services to taxonomists for standard genome sequencing and annotation.</title>
        <authorList>
            <consortium name="The Broad Institute Genomics Platform"/>
            <consortium name="The Broad Institute Genome Sequencing Center for Infectious Disease"/>
            <person name="Wu L."/>
            <person name="Ma J."/>
        </authorList>
    </citation>
    <scope>NUCLEOTIDE SEQUENCE [LARGE SCALE GENOMIC DNA]</scope>
    <source>
        <strain evidence="3">CGMCC 1.15043</strain>
    </source>
</reference>
<dbReference type="Pfam" id="PF01636">
    <property type="entry name" value="APH"/>
    <property type="match status" value="1"/>
</dbReference>
<feature type="domain" description="Aminoglycoside phosphotransferase" evidence="1">
    <location>
        <begin position="9"/>
        <end position="212"/>
    </location>
</feature>
<keyword evidence="3" id="KW-1185">Reference proteome</keyword>
<comment type="caution">
    <text evidence="2">The sequence shown here is derived from an EMBL/GenBank/DDBJ whole genome shotgun (WGS) entry which is preliminary data.</text>
</comment>
<gene>
    <name evidence="2" type="ORF">GCM10008018_53830</name>
</gene>
<proteinExistence type="predicted"/>
<organism evidence="2 3">
    <name type="scientific">Paenibacillus marchantiophytorum</name>
    <dbReference type="NCBI Taxonomy" id="1619310"/>
    <lineage>
        <taxon>Bacteria</taxon>
        <taxon>Bacillati</taxon>
        <taxon>Bacillota</taxon>
        <taxon>Bacilli</taxon>
        <taxon>Bacillales</taxon>
        <taxon>Paenibacillaceae</taxon>
        <taxon>Paenibacillus</taxon>
    </lineage>
</organism>
<dbReference type="RefSeq" id="WP_189017476.1">
    <property type="nucleotide sequence ID" value="NZ_BMHE01000038.1"/>
</dbReference>
<sequence length="286" mass="32209">MLGKCIGKGSSCEVYEWGGEDKVVKLFHTNTPSEAVQLEYRNSSAAWKSGLQVARPFEQLNWEGRPGIIFEKIVGETFLDRIFEGLYSFKKIDFGEADSELRLFARVLNDIHKANLIEIDTDQKDHLKAIIGRPPLFTNDEISAIHAYIDRLPGKRQLCHGDTNPNNLILREGSPVMIDWMHAAVGNPAADVAEVCVMIEYAVLPPETPASVDKFFQEWRQVAYHVFIDEYCRLSGVTEEEIKLWYVPCAARSIASGALSDEQIAKLAAMIRHKLCKEDPVQDLPC</sequence>
<dbReference type="InterPro" id="IPR002575">
    <property type="entry name" value="Aminoglycoside_PTrfase"/>
</dbReference>